<gene>
    <name evidence="2" type="ORF">NDU88_011304</name>
</gene>
<dbReference type="AlphaFoldDB" id="A0AAV7QZN3"/>
<proteinExistence type="predicted"/>
<evidence type="ECO:0000313" key="3">
    <source>
        <dbReference type="Proteomes" id="UP001066276"/>
    </source>
</evidence>
<dbReference type="Proteomes" id="UP001066276">
    <property type="component" value="Chromosome 6"/>
</dbReference>
<reference evidence="2" key="1">
    <citation type="journal article" date="2022" name="bioRxiv">
        <title>Sequencing and chromosome-scale assembly of the giantPleurodeles waltlgenome.</title>
        <authorList>
            <person name="Brown T."/>
            <person name="Elewa A."/>
            <person name="Iarovenko S."/>
            <person name="Subramanian E."/>
            <person name="Araus A.J."/>
            <person name="Petzold A."/>
            <person name="Susuki M."/>
            <person name="Suzuki K.-i.T."/>
            <person name="Hayashi T."/>
            <person name="Toyoda A."/>
            <person name="Oliveira C."/>
            <person name="Osipova E."/>
            <person name="Leigh N.D."/>
            <person name="Simon A."/>
            <person name="Yun M.H."/>
        </authorList>
    </citation>
    <scope>NUCLEOTIDE SEQUENCE</scope>
    <source>
        <strain evidence="2">20211129_DDA</strain>
        <tissue evidence="2">Liver</tissue>
    </source>
</reference>
<accession>A0AAV7QZN3</accession>
<feature type="region of interest" description="Disordered" evidence="1">
    <location>
        <begin position="67"/>
        <end position="88"/>
    </location>
</feature>
<feature type="region of interest" description="Disordered" evidence="1">
    <location>
        <begin position="116"/>
        <end position="175"/>
    </location>
</feature>
<comment type="caution">
    <text evidence="2">The sequence shown here is derived from an EMBL/GenBank/DDBJ whole genome shotgun (WGS) entry which is preliminary data.</text>
</comment>
<keyword evidence="3" id="KW-1185">Reference proteome</keyword>
<dbReference type="EMBL" id="JANPWB010000010">
    <property type="protein sequence ID" value="KAJ1145012.1"/>
    <property type="molecule type" value="Genomic_DNA"/>
</dbReference>
<sequence>MKIAVTEAHAGPTGAPTLLLQYIIKVNAVIQGWLGRHRTSVEVFFPILQPSQASAQRKKEGLIPSKEWRRGTHPGLPRTPSESKRAAQKHAAPLIFTVAFLLPPSTPLREKEASLLGDTGKAPSEQGKAVGRTSWWGPSEGGFRDDEAVLPCQGSVGFPLRRPRGHPEGYHDSRQ</sequence>
<evidence type="ECO:0000313" key="2">
    <source>
        <dbReference type="EMBL" id="KAJ1145012.1"/>
    </source>
</evidence>
<protein>
    <submittedName>
        <fullName evidence="2">Uncharacterized protein</fullName>
    </submittedName>
</protein>
<evidence type="ECO:0000256" key="1">
    <source>
        <dbReference type="SAM" id="MobiDB-lite"/>
    </source>
</evidence>
<feature type="compositionally biased region" description="Basic and acidic residues" evidence="1">
    <location>
        <begin position="165"/>
        <end position="175"/>
    </location>
</feature>
<name>A0AAV7QZN3_PLEWA</name>
<organism evidence="2 3">
    <name type="scientific">Pleurodeles waltl</name>
    <name type="common">Iberian ribbed newt</name>
    <dbReference type="NCBI Taxonomy" id="8319"/>
    <lineage>
        <taxon>Eukaryota</taxon>
        <taxon>Metazoa</taxon>
        <taxon>Chordata</taxon>
        <taxon>Craniata</taxon>
        <taxon>Vertebrata</taxon>
        <taxon>Euteleostomi</taxon>
        <taxon>Amphibia</taxon>
        <taxon>Batrachia</taxon>
        <taxon>Caudata</taxon>
        <taxon>Salamandroidea</taxon>
        <taxon>Salamandridae</taxon>
        <taxon>Pleurodelinae</taxon>
        <taxon>Pleurodeles</taxon>
    </lineage>
</organism>